<dbReference type="AlphaFoldDB" id="A0A3P8UI29"/>
<evidence type="ECO:0000313" key="6">
    <source>
        <dbReference type="Ensembl" id="ENSCSEP00000000276.1"/>
    </source>
</evidence>
<dbReference type="FunCoup" id="A0A3P8UI29">
    <property type="interactions" value="113"/>
</dbReference>
<dbReference type="RefSeq" id="XP_024916298.1">
    <property type="nucleotide sequence ID" value="XM_025060530.1"/>
</dbReference>
<comment type="similarity">
    <text evidence="1">Belongs to the FSIP1 family.</text>
</comment>
<evidence type="ECO:0000256" key="4">
    <source>
        <dbReference type="SAM" id="Coils"/>
    </source>
</evidence>
<protein>
    <recommendedName>
        <fullName evidence="2">Fibrous sheath-interacting protein 1</fullName>
    </recommendedName>
</protein>
<dbReference type="GeneTree" id="ENSGT00390000013879"/>
<dbReference type="PANTHER" id="PTHR22012">
    <property type="entry name" value="FIBROUS SHEATH INTERACTING PROTEIN 1"/>
    <property type="match status" value="1"/>
</dbReference>
<evidence type="ECO:0000256" key="1">
    <source>
        <dbReference type="ARBA" id="ARBA00010495"/>
    </source>
</evidence>
<reference evidence="6 7" key="1">
    <citation type="journal article" date="2014" name="Nat. Genet.">
        <title>Whole-genome sequence of a flatfish provides insights into ZW sex chromosome evolution and adaptation to a benthic lifestyle.</title>
        <authorList>
            <person name="Chen S."/>
            <person name="Zhang G."/>
            <person name="Shao C."/>
            <person name="Huang Q."/>
            <person name="Liu G."/>
            <person name="Zhang P."/>
            <person name="Song W."/>
            <person name="An N."/>
            <person name="Chalopin D."/>
            <person name="Volff J.N."/>
            <person name="Hong Y."/>
            <person name="Li Q."/>
            <person name="Sha Z."/>
            <person name="Zhou H."/>
            <person name="Xie M."/>
            <person name="Yu Q."/>
            <person name="Liu Y."/>
            <person name="Xiang H."/>
            <person name="Wang N."/>
            <person name="Wu K."/>
            <person name="Yang C."/>
            <person name="Zhou Q."/>
            <person name="Liao X."/>
            <person name="Yang L."/>
            <person name="Hu Q."/>
            <person name="Zhang J."/>
            <person name="Meng L."/>
            <person name="Jin L."/>
            <person name="Tian Y."/>
            <person name="Lian J."/>
            <person name="Yang J."/>
            <person name="Miao G."/>
            <person name="Liu S."/>
            <person name="Liang Z."/>
            <person name="Yan F."/>
            <person name="Li Y."/>
            <person name="Sun B."/>
            <person name="Zhang H."/>
            <person name="Zhang J."/>
            <person name="Zhu Y."/>
            <person name="Du M."/>
            <person name="Zhao Y."/>
            <person name="Schartl M."/>
            <person name="Tang Q."/>
            <person name="Wang J."/>
        </authorList>
    </citation>
    <scope>NUCLEOTIDE SEQUENCE</scope>
</reference>
<reference evidence="6" key="2">
    <citation type="submission" date="2025-08" db="UniProtKB">
        <authorList>
            <consortium name="Ensembl"/>
        </authorList>
    </citation>
    <scope>IDENTIFICATION</scope>
</reference>
<dbReference type="InParanoid" id="A0A3P8UI29"/>
<keyword evidence="7" id="KW-1185">Reference proteome</keyword>
<dbReference type="OrthoDB" id="9946895at2759"/>
<evidence type="ECO:0000313" key="7">
    <source>
        <dbReference type="Proteomes" id="UP000265120"/>
    </source>
</evidence>
<accession>A0A3P8UI29</accession>
<sequence length="440" mass="49550">MTMEIFKGCLDDISRPASSEQTQSERLCPTTPFELVVLTNDAPADTENQCNFEEPISSTASGFDKDEPGEDVELQRAIEEMNRLDEILSEMVRKEKEAKRQRKALQMKLWQELLQNKPDGYTESSHEALNTRLFLSLEAIEDEGEEEAEEEEKDFVALFETQVPDCDQVGLGRTLEQSEKGALSWTESLESGDEPFENSHCGASRGTKKQKDFVKRNIELVSGEGGQTLLTAAEKQRLAELLEEMDEEDVDSARGADTEEDMWAVSVLTGQGYTPEPSDLEQLIDIDSKMRLLLPDEEFHSVQSSYTNLGMTQGRGSEVGWKCSGDQQPGEKVLQDIKERRKQEQQLQKIQQQLEILGRSPETSVSPEQILSFTQKHTQSSRVITAECTLFVNTGSDPGVFNLQHQKSNSSYFMTKSNSSRNILTVYVKSIMQCGKFQIL</sequence>
<dbReference type="Proteomes" id="UP000265120">
    <property type="component" value="Chromosome 1"/>
</dbReference>
<reference evidence="6" key="3">
    <citation type="submission" date="2025-09" db="UniProtKB">
        <authorList>
            <consortium name="Ensembl"/>
        </authorList>
    </citation>
    <scope>IDENTIFICATION</scope>
</reference>
<name>A0A3P8UI29_CYNSE</name>
<dbReference type="Ensembl" id="ENSCSET00000000300.1">
    <property type="protein sequence ID" value="ENSCSEP00000000276.1"/>
    <property type="gene ID" value="ENSCSEG00000000212.1"/>
</dbReference>
<organism evidence="6 7">
    <name type="scientific">Cynoglossus semilaevis</name>
    <name type="common">Tongue sole</name>
    <dbReference type="NCBI Taxonomy" id="244447"/>
    <lineage>
        <taxon>Eukaryota</taxon>
        <taxon>Metazoa</taxon>
        <taxon>Chordata</taxon>
        <taxon>Craniata</taxon>
        <taxon>Vertebrata</taxon>
        <taxon>Euteleostomi</taxon>
        <taxon>Actinopterygii</taxon>
        <taxon>Neopterygii</taxon>
        <taxon>Teleostei</taxon>
        <taxon>Neoteleostei</taxon>
        <taxon>Acanthomorphata</taxon>
        <taxon>Carangaria</taxon>
        <taxon>Pleuronectiformes</taxon>
        <taxon>Pleuronectoidei</taxon>
        <taxon>Cynoglossidae</taxon>
        <taxon>Cynoglossinae</taxon>
        <taxon>Cynoglossus</taxon>
    </lineage>
</organism>
<feature type="region of interest" description="Disordered" evidence="5">
    <location>
        <begin position="188"/>
        <end position="208"/>
    </location>
</feature>
<feature type="coiled-coil region" evidence="4">
    <location>
        <begin position="74"/>
        <end position="108"/>
    </location>
</feature>
<keyword evidence="3 4" id="KW-0175">Coiled coil</keyword>
<dbReference type="Pfam" id="PF15554">
    <property type="entry name" value="FSIP1"/>
    <property type="match status" value="1"/>
</dbReference>
<dbReference type="InterPro" id="IPR026246">
    <property type="entry name" value="Fsip1"/>
</dbReference>
<evidence type="ECO:0000256" key="3">
    <source>
        <dbReference type="ARBA" id="ARBA00023054"/>
    </source>
</evidence>
<dbReference type="PANTHER" id="PTHR22012:SF2">
    <property type="entry name" value="FIBROUS SHEATH-INTERACTING PROTEIN 1"/>
    <property type="match status" value="1"/>
</dbReference>
<dbReference type="PRINTS" id="PR02075">
    <property type="entry name" value="FIBSHEATHIP1"/>
</dbReference>
<evidence type="ECO:0000256" key="2">
    <source>
        <dbReference type="ARBA" id="ARBA00019480"/>
    </source>
</evidence>
<proteinExistence type="inferred from homology"/>
<dbReference type="CTD" id="161835"/>
<feature type="coiled-coil region" evidence="4">
    <location>
        <begin position="333"/>
        <end position="360"/>
    </location>
</feature>
<dbReference type="GeneID" id="103394055"/>
<evidence type="ECO:0000256" key="5">
    <source>
        <dbReference type="SAM" id="MobiDB-lite"/>
    </source>
</evidence>